<feature type="compositionally biased region" description="Basic and acidic residues" evidence="1">
    <location>
        <begin position="60"/>
        <end position="70"/>
    </location>
</feature>
<evidence type="ECO:0000313" key="2">
    <source>
        <dbReference type="EMBL" id="MCB4822420.1"/>
    </source>
</evidence>
<name>A0A9X1ICN8_9PROT</name>
<keyword evidence="3" id="KW-1185">Reference proteome</keyword>
<protein>
    <submittedName>
        <fullName evidence="2">Uncharacterized protein</fullName>
    </submittedName>
</protein>
<dbReference type="AlphaFoldDB" id="A0A9X1ICN8"/>
<comment type="caution">
    <text evidence="2">The sequence shown here is derived from an EMBL/GenBank/DDBJ whole genome shotgun (WGS) entry which is preliminary data.</text>
</comment>
<proteinExistence type="predicted"/>
<organism evidence="2 3">
    <name type="scientific">Roseicella aerolata</name>
    <dbReference type="NCBI Taxonomy" id="2883479"/>
    <lineage>
        <taxon>Bacteria</taxon>
        <taxon>Pseudomonadati</taxon>
        <taxon>Pseudomonadota</taxon>
        <taxon>Alphaproteobacteria</taxon>
        <taxon>Acetobacterales</taxon>
        <taxon>Roseomonadaceae</taxon>
        <taxon>Roseicella</taxon>
    </lineage>
</organism>
<sequence>MPMTLFTVEVAGRPVLVFAEETRDSAEELLSTLIGPDLQEFESEGRPLWDGEAALAVREADEAETTRWEEGLADAQESGSIGEDADDFAVFLVELDEEDEDEDSEEG</sequence>
<dbReference type="EMBL" id="JAJAQI010000015">
    <property type="protein sequence ID" value="MCB4822420.1"/>
    <property type="molecule type" value="Genomic_DNA"/>
</dbReference>
<dbReference type="RefSeq" id="WP_226608469.1">
    <property type="nucleotide sequence ID" value="NZ_JAJAQI010000015.1"/>
</dbReference>
<gene>
    <name evidence="2" type="ORF">LHA35_11805</name>
</gene>
<evidence type="ECO:0000256" key="1">
    <source>
        <dbReference type="SAM" id="MobiDB-lite"/>
    </source>
</evidence>
<feature type="region of interest" description="Disordered" evidence="1">
    <location>
        <begin position="60"/>
        <end position="87"/>
    </location>
</feature>
<dbReference type="Proteomes" id="UP001139311">
    <property type="component" value="Unassembled WGS sequence"/>
</dbReference>
<reference evidence="2" key="1">
    <citation type="submission" date="2021-10" db="EMBL/GenBank/DDBJ databases">
        <title>Roseicella aerolatum sp. nov., isolated from aerosols of e-waste dismantling site.</title>
        <authorList>
            <person name="Qin T."/>
        </authorList>
    </citation>
    <scope>NUCLEOTIDE SEQUENCE</scope>
    <source>
        <strain evidence="2">GB24</strain>
    </source>
</reference>
<evidence type="ECO:0000313" key="3">
    <source>
        <dbReference type="Proteomes" id="UP001139311"/>
    </source>
</evidence>
<accession>A0A9X1ICN8</accession>